<evidence type="ECO:0000313" key="3">
    <source>
        <dbReference type="EMBL" id="ALS78328.1"/>
    </source>
</evidence>
<keyword evidence="1" id="KW-0808">Transferase</keyword>
<dbReference type="SUPFAM" id="SSF53335">
    <property type="entry name" value="S-adenosyl-L-methionine-dependent methyltransferases"/>
    <property type="match status" value="1"/>
</dbReference>
<evidence type="ECO:0000313" key="4">
    <source>
        <dbReference type="Proteomes" id="UP000065533"/>
    </source>
</evidence>
<evidence type="ECO:0000259" key="2">
    <source>
        <dbReference type="Pfam" id="PF13649"/>
    </source>
</evidence>
<dbReference type="GO" id="GO:0008168">
    <property type="term" value="F:methyltransferase activity"/>
    <property type="evidence" value="ECO:0007669"/>
    <property type="project" value="UniProtKB-KW"/>
</dbReference>
<keyword evidence="4" id="KW-1185">Reference proteome</keyword>
<evidence type="ECO:0000256" key="1">
    <source>
        <dbReference type="ARBA" id="ARBA00022679"/>
    </source>
</evidence>
<organism evidence="3 4">
    <name type="scientific">Planococcus kocurii</name>
    <dbReference type="NCBI Taxonomy" id="1374"/>
    <lineage>
        <taxon>Bacteria</taxon>
        <taxon>Bacillati</taxon>
        <taxon>Bacillota</taxon>
        <taxon>Bacilli</taxon>
        <taxon>Bacillales</taxon>
        <taxon>Caryophanaceae</taxon>
        <taxon>Planococcus</taxon>
    </lineage>
</organism>
<name>A0ABM5WVL1_9BACL</name>
<feature type="domain" description="Methyltransferase" evidence="2">
    <location>
        <begin position="49"/>
        <end position="140"/>
    </location>
</feature>
<dbReference type="InterPro" id="IPR041698">
    <property type="entry name" value="Methyltransf_25"/>
</dbReference>
<dbReference type="Proteomes" id="UP000065533">
    <property type="component" value="Chromosome"/>
</dbReference>
<keyword evidence="3" id="KW-0489">Methyltransferase</keyword>
<dbReference type="InterPro" id="IPR029063">
    <property type="entry name" value="SAM-dependent_MTases_sf"/>
</dbReference>
<dbReference type="GO" id="GO:0032259">
    <property type="term" value="P:methylation"/>
    <property type="evidence" value="ECO:0007669"/>
    <property type="project" value="UniProtKB-KW"/>
</dbReference>
<dbReference type="Pfam" id="PF13649">
    <property type="entry name" value="Methyltransf_25"/>
    <property type="match status" value="1"/>
</dbReference>
<proteinExistence type="predicted"/>
<dbReference type="Gene3D" id="3.40.50.150">
    <property type="entry name" value="Vaccinia Virus protein VP39"/>
    <property type="match status" value="1"/>
</dbReference>
<gene>
    <name evidence="3" type="ORF">AUO94_06500</name>
</gene>
<dbReference type="EMBL" id="CP013661">
    <property type="protein sequence ID" value="ALS78328.1"/>
    <property type="molecule type" value="Genomic_DNA"/>
</dbReference>
<dbReference type="CDD" id="cd02440">
    <property type="entry name" value="AdoMet_MTases"/>
    <property type="match status" value="1"/>
</dbReference>
<protein>
    <submittedName>
        <fullName evidence="3">Methyltransferase</fullName>
    </submittedName>
</protein>
<dbReference type="PANTHER" id="PTHR43861">
    <property type="entry name" value="TRANS-ACONITATE 2-METHYLTRANSFERASE-RELATED"/>
    <property type="match status" value="1"/>
</dbReference>
<sequence>MNFKGPSAYEEKDFLANFLLRRNRVGSPNNSIEKPVIYELLGTVQNKRILDLGCGDALFGQELLQAGAQFYHGVEGSEEMYKLAQQNIEGLHAEMTFATMESFDFPKEHYDHVTSRLAIHYLPEIDELFRNVHASLKEDGKFVFSVQHPLTTSSFASKKIGEKRGNWIVDDYFVEGERQEPWIDKIVVKYHRTTESYFKALRKAGFSITDLQEGMPNRQYFEDQEEYERRKRIPVILAFSCSKQ</sequence>
<accession>A0ABM5WVL1</accession>
<reference evidence="3" key="1">
    <citation type="submission" date="2016-01" db="EMBL/GenBank/DDBJ databases">
        <title>Complete genome of Planococcus kocurri type strain.</title>
        <authorList>
            <person name="See-Too W.S."/>
        </authorList>
    </citation>
    <scope>NUCLEOTIDE SEQUENCE [LARGE SCALE GENOMIC DNA]</scope>
    <source>
        <strain evidence="3">ATCC 43650</strain>
    </source>
</reference>
<dbReference type="RefSeq" id="WP_058384990.1">
    <property type="nucleotide sequence ID" value="NZ_CP013661.2"/>
</dbReference>